<accession>A0ABS7EPR0</accession>
<reference evidence="1 2" key="1">
    <citation type="submission" date="2021-08" db="EMBL/GenBank/DDBJ databases">
        <title>Muricauda profundi sp. nov., a marine bacterium isolated from deep seawater of the Mariana Trench.</title>
        <authorList>
            <person name="Wei Y."/>
        </authorList>
    </citation>
    <scope>NUCLEOTIDE SEQUENCE [LARGE SCALE GENOMIC DNA]</scope>
    <source>
        <strain evidence="1 2">W52</strain>
    </source>
</reference>
<organism evidence="1 2">
    <name type="scientific">Flagellimonas abyssi</name>
    <dbReference type="NCBI Taxonomy" id="2864871"/>
    <lineage>
        <taxon>Bacteria</taxon>
        <taxon>Pseudomonadati</taxon>
        <taxon>Bacteroidota</taxon>
        <taxon>Flavobacteriia</taxon>
        <taxon>Flavobacteriales</taxon>
        <taxon>Flavobacteriaceae</taxon>
        <taxon>Flagellimonas</taxon>
    </lineage>
</organism>
<name>A0ABS7EPR0_9FLAO</name>
<keyword evidence="2" id="KW-1185">Reference proteome</keyword>
<protein>
    <recommendedName>
        <fullName evidence="3">DUF4145 domain-containing protein</fullName>
    </recommendedName>
</protein>
<dbReference type="RefSeq" id="WP_220113146.1">
    <property type="nucleotide sequence ID" value="NZ_JAHZSV010000007.1"/>
</dbReference>
<gene>
    <name evidence="1" type="ORF">K1F36_06825</name>
</gene>
<evidence type="ECO:0000313" key="2">
    <source>
        <dbReference type="Proteomes" id="UP001196136"/>
    </source>
</evidence>
<comment type="caution">
    <text evidence="1">The sequence shown here is derived from an EMBL/GenBank/DDBJ whole genome shotgun (WGS) entry which is preliminary data.</text>
</comment>
<dbReference type="Proteomes" id="UP001196136">
    <property type="component" value="Unassembled WGS sequence"/>
</dbReference>
<proteinExistence type="predicted"/>
<evidence type="ECO:0000313" key="1">
    <source>
        <dbReference type="EMBL" id="MBW8199536.1"/>
    </source>
</evidence>
<dbReference type="EMBL" id="JAHZSV010000007">
    <property type="protein sequence ID" value="MBW8199536.1"/>
    <property type="molecule type" value="Genomic_DNA"/>
</dbReference>
<evidence type="ECO:0008006" key="3">
    <source>
        <dbReference type="Google" id="ProtNLM"/>
    </source>
</evidence>
<sequence length="186" mass="21386">MENIITKGTGFSEYEARIKVLVLSSSVRFENLASMFLRTVLKLEDSAISTGNTSQALSMNQKLILLLDSKLLDKEYKKYIKTFFDIRNQFVHNASAKSFEDCLTFLDGTENFLEKKYKDKRTANEKAGGERAAKEKADDEINNMELLSFNISDKEKLLYKYWVSLAEDVIIGFEKMMAKIYPLNDK</sequence>